<feature type="region of interest" description="Disordered" evidence="1">
    <location>
        <begin position="73"/>
        <end position="93"/>
    </location>
</feature>
<dbReference type="AlphaFoldDB" id="A0A5B7EHQ7"/>
<name>A0A5B7EHQ7_PORTR</name>
<dbReference type="EMBL" id="VSRR010002935">
    <property type="protein sequence ID" value="MPC33891.1"/>
    <property type="molecule type" value="Genomic_DNA"/>
</dbReference>
<accession>A0A5B7EHQ7</accession>
<evidence type="ECO:0000313" key="2">
    <source>
        <dbReference type="EMBL" id="MPC33891.1"/>
    </source>
</evidence>
<evidence type="ECO:0000313" key="3">
    <source>
        <dbReference type="Proteomes" id="UP000324222"/>
    </source>
</evidence>
<protein>
    <submittedName>
        <fullName evidence="2">Uncharacterized protein</fullName>
    </submittedName>
</protein>
<reference evidence="2 3" key="1">
    <citation type="submission" date="2019-05" db="EMBL/GenBank/DDBJ databases">
        <title>Another draft genome of Portunus trituberculatus and its Hox gene families provides insights of decapod evolution.</title>
        <authorList>
            <person name="Jeong J.-H."/>
            <person name="Song I."/>
            <person name="Kim S."/>
            <person name="Choi T."/>
            <person name="Kim D."/>
            <person name="Ryu S."/>
            <person name="Kim W."/>
        </authorList>
    </citation>
    <scope>NUCLEOTIDE SEQUENCE [LARGE SCALE GENOMIC DNA]</scope>
    <source>
        <tissue evidence="2">Muscle</tissue>
    </source>
</reference>
<dbReference type="Proteomes" id="UP000324222">
    <property type="component" value="Unassembled WGS sequence"/>
</dbReference>
<sequence length="93" mass="10334">MGSSTTCSVLQRGASADEEGATRGRICRGHGWAELVRWMAGEGWTLRHYHHHRHRCRLHHQLGPLILAPLIHTPLAAPPPAPGHRTPSPQPRH</sequence>
<feature type="region of interest" description="Disordered" evidence="1">
    <location>
        <begin position="1"/>
        <end position="21"/>
    </location>
</feature>
<gene>
    <name evidence="2" type="ORF">E2C01_027257</name>
</gene>
<organism evidence="2 3">
    <name type="scientific">Portunus trituberculatus</name>
    <name type="common">Swimming crab</name>
    <name type="synonym">Neptunus trituberculatus</name>
    <dbReference type="NCBI Taxonomy" id="210409"/>
    <lineage>
        <taxon>Eukaryota</taxon>
        <taxon>Metazoa</taxon>
        <taxon>Ecdysozoa</taxon>
        <taxon>Arthropoda</taxon>
        <taxon>Crustacea</taxon>
        <taxon>Multicrustacea</taxon>
        <taxon>Malacostraca</taxon>
        <taxon>Eumalacostraca</taxon>
        <taxon>Eucarida</taxon>
        <taxon>Decapoda</taxon>
        <taxon>Pleocyemata</taxon>
        <taxon>Brachyura</taxon>
        <taxon>Eubrachyura</taxon>
        <taxon>Portunoidea</taxon>
        <taxon>Portunidae</taxon>
        <taxon>Portuninae</taxon>
        <taxon>Portunus</taxon>
    </lineage>
</organism>
<feature type="compositionally biased region" description="Pro residues" evidence="1">
    <location>
        <begin position="76"/>
        <end position="93"/>
    </location>
</feature>
<proteinExistence type="predicted"/>
<comment type="caution">
    <text evidence="2">The sequence shown here is derived from an EMBL/GenBank/DDBJ whole genome shotgun (WGS) entry which is preliminary data.</text>
</comment>
<evidence type="ECO:0000256" key="1">
    <source>
        <dbReference type="SAM" id="MobiDB-lite"/>
    </source>
</evidence>
<keyword evidence="3" id="KW-1185">Reference proteome</keyword>